<reference evidence="2" key="1">
    <citation type="submission" date="2020-05" db="EMBL/GenBank/DDBJ databases">
        <authorList>
            <person name="Chiriac C."/>
            <person name="Salcher M."/>
            <person name="Ghai R."/>
            <person name="Kavagutti S V."/>
        </authorList>
    </citation>
    <scope>NUCLEOTIDE SEQUENCE</scope>
</reference>
<dbReference type="GO" id="GO:0001897">
    <property type="term" value="P:symbiont-mediated cytolysis of host cell"/>
    <property type="evidence" value="ECO:0007669"/>
    <property type="project" value="UniProtKB-ARBA"/>
</dbReference>
<sequence>MTTRTLDRNRHVDIRNLSYPVEVTAKAPRSYTWLRGTVLDQGQEGACVGFGWSAELSARPSAVAGIDNNFALTLYHQAQKFDEWAGENYSGSSVLAGAKVLQKAGYITEYRWCLTIDDLIYALGHQGPVVIGVDWYTGMFNVDKAGFIRPTGKIEGGHCTLLHGITIVKNADGTINYLKSSVIGVNSWGVDWGVFGRFRIALVDMMVLFQGGDFAVPMGRKLIPTTSVSSVV</sequence>
<feature type="domain" description="Peptidase C1A papain C-terminal" evidence="1">
    <location>
        <begin position="116"/>
        <end position="201"/>
    </location>
</feature>
<organism evidence="2">
    <name type="scientific">uncultured Caudovirales phage</name>
    <dbReference type="NCBI Taxonomy" id="2100421"/>
    <lineage>
        <taxon>Viruses</taxon>
        <taxon>Duplodnaviria</taxon>
        <taxon>Heunggongvirae</taxon>
        <taxon>Uroviricota</taxon>
        <taxon>Caudoviricetes</taxon>
        <taxon>Peduoviridae</taxon>
        <taxon>Maltschvirus</taxon>
        <taxon>Maltschvirus maltsch</taxon>
    </lineage>
</organism>
<dbReference type="InterPro" id="IPR038765">
    <property type="entry name" value="Papain-like_cys_pep_sf"/>
</dbReference>
<evidence type="ECO:0000259" key="1">
    <source>
        <dbReference type="Pfam" id="PF00112"/>
    </source>
</evidence>
<dbReference type="InterPro" id="IPR000668">
    <property type="entry name" value="Peptidase_C1A_C"/>
</dbReference>
<dbReference type="GO" id="GO:0006508">
    <property type="term" value="P:proteolysis"/>
    <property type="evidence" value="ECO:0007669"/>
    <property type="project" value="InterPro"/>
</dbReference>
<accession>A0A6J5R7P6</accession>
<name>A0A6J5R7P6_9CAUD</name>
<dbReference type="Gene3D" id="3.90.70.10">
    <property type="entry name" value="Cysteine proteinases"/>
    <property type="match status" value="1"/>
</dbReference>
<dbReference type="GO" id="GO:0008234">
    <property type="term" value="F:cysteine-type peptidase activity"/>
    <property type="evidence" value="ECO:0007669"/>
    <property type="project" value="InterPro"/>
</dbReference>
<dbReference type="Pfam" id="PF00112">
    <property type="entry name" value="Peptidase_C1"/>
    <property type="match status" value="1"/>
</dbReference>
<evidence type="ECO:0000313" key="2">
    <source>
        <dbReference type="EMBL" id="CAB4192973.1"/>
    </source>
</evidence>
<dbReference type="EMBL" id="LR797193">
    <property type="protein sequence ID" value="CAB4192973.1"/>
    <property type="molecule type" value="Genomic_DNA"/>
</dbReference>
<dbReference type="SUPFAM" id="SSF54001">
    <property type="entry name" value="Cysteine proteinases"/>
    <property type="match status" value="1"/>
</dbReference>
<protein>
    <submittedName>
        <fullName evidence="2">Peptidase C1A, papain C-terminal</fullName>
    </submittedName>
</protein>
<proteinExistence type="predicted"/>
<gene>
    <name evidence="2" type="ORF">UFOVP1246_15</name>
</gene>